<reference evidence="3" key="1">
    <citation type="journal article" date="2019" name="Int. J. Syst. Evol. Microbiol.">
        <title>The Global Catalogue of Microorganisms (GCM) 10K type strain sequencing project: providing services to taxonomists for standard genome sequencing and annotation.</title>
        <authorList>
            <consortium name="The Broad Institute Genomics Platform"/>
            <consortium name="The Broad Institute Genome Sequencing Center for Infectious Disease"/>
            <person name="Wu L."/>
            <person name="Ma J."/>
        </authorList>
    </citation>
    <scope>NUCLEOTIDE SEQUENCE [LARGE SCALE GENOMIC DNA]</scope>
    <source>
        <strain evidence="3">CGMCC 4.7304</strain>
    </source>
</reference>
<accession>A0ABV9STC3</accession>
<dbReference type="Proteomes" id="UP001595858">
    <property type="component" value="Unassembled WGS sequence"/>
</dbReference>
<sequence length="67" mass="7480">MVPLDGALSLYRPPRTTLRGGALVIGENAIEESADYLDYVSNPDNSYLSPPLRFDQQRGNELSLRTR</sequence>
<gene>
    <name evidence="2" type="ORF">ACFPCZ_23165</name>
</gene>
<evidence type="ECO:0000313" key="2">
    <source>
        <dbReference type="EMBL" id="MFC4869545.1"/>
    </source>
</evidence>
<name>A0ABV9STC3_9ACTN</name>
<comment type="caution">
    <text evidence="2">The sequence shown here is derived from an EMBL/GenBank/DDBJ whole genome shotgun (WGS) entry which is preliminary data.</text>
</comment>
<organism evidence="2 3">
    <name type="scientific">Streptomonospora arabica</name>
    <dbReference type="NCBI Taxonomy" id="412417"/>
    <lineage>
        <taxon>Bacteria</taxon>
        <taxon>Bacillati</taxon>
        <taxon>Actinomycetota</taxon>
        <taxon>Actinomycetes</taxon>
        <taxon>Streptosporangiales</taxon>
        <taxon>Nocardiopsidaceae</taxon>
        <taxon>Streptomonospora</taxon>
    </lineage>
</organism>
<dbReference type="RefSeq" id="WP_344141130.1">
    <property type="nucleotide sequence ID" value="NZ_BAAAQI010000002.1"/>
</dbReference>
<feature type="region of interest" description="Disordered" evidence="1">
    <location>
        <begin position="46"/>
        <end position="67"/>
    </location>
</feature>
<feature type="compositionally biased region" description="Polar residues" evidence="1">
    <location>
        <begin position="57"/>
        <end position="67"/>
    </location>
</feature>
<dbReference type="EMBL" id="JBHSIY010000029">
    <property type="protein sequence ID" value="MFC4869545.1"/>
    <property type="molecule type" value="Genomic_DNA"/>
</dbReference>
<proteinExistence type="predicted"/>
<keyword evidence="3" id="KW-1185">Reference proteome</keyword>
<evidence type="ECO:0000313" key="3">
    <source>
        <dbReference type="Proteomes" id="UP001595858"/>
    </source>
</evidence>
<protein>
    <submittedName>
        <fullName evidence="2">Uncharacterized protein</fullName>
    </submittedName>
</protein>
<evidence type="ECO:0000256" key="1">
    <source>
        <dbReference type="SAM" id="MobiDB-lite"/>
    </source>
</evidence>